<name>Q22L23_TETTS</name>
<dbReference type="Gene3D" id="1.20.990.10">
    <property type="entry name" value="NADPH-cytochrome p450 Reductase, Chain A, domain 3"/>
    <property type="match status" value="1"/>
</dbReference>
<evidence type="ECO:0000256" key="5">
    <source>
        <dbReference type="ARBA" id="ARBA00022827"/>
    </source>
</evidence>
<dbReference type="SUPFAM" id="SSF52343">
    <property type="entry name" value="Ferredoxin reductase-like, C-terminal NADP-linked domain"/>
    <property type="match status" value="1"/>
</dbReference>
<dbReference type="PRINTS" id="PR00371">
    <property type="entry name" value="FPNCR"/>
</dbReference>
<dbReference type="PRINTS" id="PR00369">
    <property type="entry name" value="FLAVODOXIN"/>
</dbReference>
<keyword evidence="9" id="KW-0472">Membrane</keyword>
<evidence type="ECO:0000256" key="6">
    <source>
        <dbReference type="ARBA" id="ARBA00022857"/>
    </source>
</evidence>
<dbReference type="HOGENOM" id="CLU_001570_17_3_1"/>
<organism evidence="12 13">
    <name type="scientific">Tetrahymena thermophila (strain SB210)</name>
    <dbReference type="NCBI Taxonomy" id="312017"/>
    <lineage>
        <taxon>Eukaryota</taxon>
        <taxon>Sar</taxon>
        <taxon>Alveolata</taxon>
        <taxon>Ciliophora</taxon>
        <taxon>Intramacronucleata</taxon>
        <taxon>Oligohymenophorea</taxon>
        <taxon>Hymenostomatida</taxon>
        <taxon>Tetrahymenina</taxon>
        <taxon>Tetrahymenidae</taxon>
        <taxon>Tetrahymena</taxon>
    </lineage>
</organism>
<dbReference type="InParanoid" id="Q22L23"/>
<dbReference type="eggNOG" id="KOG1158">
    <property type="taxonomic scope" value="Eukaryota"/>
</dbReference>
<dbReference type="SUPFAM" id="SSF63380">
    <property type="entry name" value="Riboflavin synthase domain-like"/>
    <property type="match status" value="1"/>
</dbReference>
<dbReference type="STRING" id="312017.Q22L23"/>
<comment type="cofactor">
    <cofactor evidence="1">
        <name>FMN</name>
        <dbReference type="ChEBI" id="CHEBI:58210"/>
    </cofactor>
</comment>
<dbReference type="GO" id="GO:0005829">
    <property type="term" value="C:cytosol"/>
    <property type="evidence" value="ECO:0007669"/>
    <property type="project" value="TreeGrafter"/>
</dbReference>
<evidence type="ECO:0000256" key="4">
    <source>
        <dbReference type="ARBA" id="ARBA00022643"/>
    </source>
</evidence>
<evidence type="ECO:0000259" key="10">
    <source>
        <dbReference type="PROSITE" id="PS50902"/>
    </source>
</evidence>
<evidence type="ECO:0000256" key="1">
    <source>
        <dbReference type="ARBA" id="ARBA00001917"/>
    </source>
</evidence>
<evidence type="ECO:0000256" key="8">
    <source>
        <dbReference type="ARBA" id="ARBA00023797"/>
    </source>
</evidence>
<feature type="transmembrane region" description="Helical" evidence="9">
    <location>
        <begin position="6"/>
        <end position="24"/>
    </location>
</feature>
<reference evidence="13" key="1">
    <citation type="journal article" date="2006" name="PLoS Biol.">
        <title>Macronuclear genome sequence of the ciliate Tetrahymena thermophila, a model eukaryote.</title>
        <authorList>
            <person name="Eisen J.A."/>
            <person name="Coyne R.S."/>
            <person name="Wu M."/>
            <person name="Wu D."/>
            <person name="Thiagarajan M."/>
            <person name="Wortman J.R."/>
            <person name="Badger J.H."/>
            <person name="Ren Q."/>
            <person name="Amedeo P."/>
            <person name="Jones K.M."/>
            <person name="Tallon L.J."/>
            <person name="Delcher A.L."/>
            <person name="Salzberg S.L."/>
            <person name="Silva J.C."/>
            <person name="Haas B.J."/>
            <person name="Majoros W.H."/>
            <person name="Farzad M."/>
            <person name="Carlton J.M."/>
            <person name="Smith R.K. Jr."/>
            <person name="Garg J."/>
            <person name="Pearlman R.E."/>
            <person name="Karrer K.M."/>
            <person name="Sun L."/>
            <person name="Manning G."/>
            <person name="Elde N.C."/>
            <person name="Turkewitz A.P."/>
            <person name="Asai D.J."/>
            <person name="Wilkes D.E."/>
            <person name="Wang Y."/>
            <person name="Cai H."/>
            <person name="Collins K."/>
            <person name="Stewart B.A."/>
            <person name="Lee S.R."/>
            <person name="Wilamowska K."/>
            <person name="Weinberg Z."/>
            <person name="Ruzzo W.L."/>
            <person name="Wloga D."/>
            <person name="Gaertig J."/>
            <person name="Frankel J."/>
            <person name="Tsao C.-C."/>
            <person name="Gorovsky M.A."/>
            <person name="Keeling P.J."/>
            <person name="Waller R.F."/>
            <person name="Patron N.J."/>
            <person name="Cherry J.M."/>
            <person name="Stover N.A."/>
            <person name="Krieger C.J."/>
            <person name="del Toro C."/>
            <person name="Ryder H.F."/>
            <person name="Williamson S.C."/>
            <person name="Barbeau R.A."/>
            <person name="Hamilton E.P."/>
            <person name="Orias E."/>
        </authorList>
    </citation>
    <scope>NUCLEOTIDE SEQUENCE [LARGE SCALE GENOMIC DNA]</scope>
    <source>
        <strain evidence="13">SB210</strain>
    </source>
</reference>
<dbReference type="GO" id="GO:0010181">
    <property type="term" value="F:FMN binding"/>
    <property type="evidence" value="ECO:0007669"/>
    <property type="project" value="InterPro"/>
</dbReference>
<proteinExistence type="predicted"/>
<evidence type="ECO:0000256" key="7">
    <source>
        <dbReference type="ARBA" id="ARBA00023002"/>
    </source>
</evidence>
<dbReference type="FunCoup" id="Q22L23">
    <property type="interactions" value="400"/>
</dbReference>
<dbReference type="PROSITE" id="PS50902">
    <property type="entry name" value="FLAVODOXIN_LIKE"/>
    <property type="match status" value="1"/>
</dbReference>
<dbReference type="InterPro" id="IPR029039">
    <property type="entry name" value="Flavoprotein-like_sf"/>
</dbReference>
<dbReference type="InterPro" id="IPR023173">
    <property type="entry name" value="NADPH_Cyt_P450_Rdtase_alpha"/>
</dbReference>
<comment type="cofactor">
    <cofactor evidence="2">
        <name>FAD</name>
        <dbReference type="ChEBI" id="CHEBI:57692"/>
    </cofactor>
</comment>
<dbReference type="SUPFAM" id="SSF52218">
    <property type="entry name" value="Flavoproteins"/>
    <property type="match status" value="1"/>
</dbReference>
<evidence type="ECO:0000313" key="13">
    <source>
        <dbReference type="Proteomes" id="UP000009168"/>
    </source>
</evidence>
<dbReference type="InterPro" id="IPR001709">
    <property type="entry name" value="Flavoprot_Pyr_Nucl_cyt_Rdtase"/>
</dbReference>
<keyword evidence="13" id="KW-1185">Reference proteome</keyword>
<keyword evidence="9" id="KW-1133">Transmembrane helix</keyword>
<keyword evidence="3" id="KW-0285">Flavoprotein</keyword>
<dbReference type="RefSeq" id="XP_976589.2">
    <property type="nucleotide sequence ID" value="XM_971496.2"/>
</dbReference>
<dbReference type="AlphaFoldDB" id="Q22L23"/>
<dbReference type="Gene3D" id="3.40.50.360">
    <property type="match status" value="1"/>
</dbReference>
<dbReference type="GO" id="GO:0050660">
    <property type="term" value="F:flavin adenine dinucleotide binding"/>
    <property type="evidence" value="ECO:0007669"/>
    <property type="project" value="TreeGrafter"/>
</dbReference>
<dbReference type="Proteomes" id="UP000009168">
    <property type="component" value="Unassembled WGS sequence"/>
</dbReference>
<dbReference type="InterPro" id="IPR001094">
    <property type="entry name" value="Flavdoxin-like"/>
</dbReference>
<evidence type="ECO:0000256" key="9">
    <source>
        <dbReference type="SAM" id="Phobius"/>
    </source>
</evidence>
<accession>Q22L23</accession>
<keyword evidence="6" id="KW-0521">NADP</keyword>
<dbReference type="GeneID" id="7835870"/>
<dbReference type="InterPro" id="IPR017938">
    <property type="entry name" value="Riboflavin_synthase-like_b-brl"/>
</dbReference>
<dbReference type="InterPro" id="IPR001433">
    <property type="entry name" value="OxRdtase_FAD/NAD-bd"/>
</dbReference>
<dbReference type="PANTHER" id="PTHR19384">
    <property type="entry name" value="NITRIC OXIDE SYNTHASE-RELATED"/>
    <property type="match status" value="1"/>
</dbReference>
<dbReference type="Pfam" id="PF00667">
    <property type="entry name" value="FAD_binding_1"/>
    <property type="match status" value="1"/>
</dbReference>
<dbReference type="InterPro" id="IPR003097">
    <property type="entry name" value="CysJ-like_FAD-binding"/>
</dbReference>
<dbReference type="InterPro" id="IPR008254">
    <property type="entry name" value="Flavodoxin/NO_synth"/>
</dbReference>
<evidence type="ECO:0000256" key="2">
    <source>
        <dbReference type="ARBA" id="ARBA00001974"/>
    </source>
</evidence>
<dbReference type="PROSITE" id="PS51384">
    <property type="entry name" value="FAD_FR"/>
    <property type="match status" value="1"/>
</dbReference>
<feature type="domain" description="FAD-binding FR-type" evidence="11">
    <location>
        <begin position="258"/>
        <end position="500"/>
    </location>
</feature>
<keyword evidence="7" id="KW-0560">Oxidoreductase</keyword>
<dbReference type="SMR" id="Q22L23"/>
<dbReference type="FunFam" id="3.40.50.80:FF:000001">
    <property type="entry name" value="NADPH--cytochrome P450 reductase 1"/>
    <property type="match status" value="1"/>
</dbReference>
<dbReference type="PANTHER" id="PTHR19384:SF17">
    <property type="entry name" value="NADPH--CYTOCHROME P450 REDUCTASE"/>
    <property type="match status" value="1"/>
</dbReference>
<dbReference type="Pfam" id="PF00258">
    <property type="entry name" value="Flavodoxin_1"/>
    <property type="match status" value="1"/>
</dbReference>
<dbReference type="OrthoDB" id="1856718at2759"/>
<gene>
    <name evidence="12" type="ORF">TTHERM_01013300</name>
</gene>
<dbReference type="CDD" id="cd06207">
    <property type="entry name" value="CyPoR_like"/>
    <property type="match status" value="1"/>
</dbReference>
<dbReference type="Pfam" id="PF00175">
    <property type="entry name" value="NAD_binding_1"/>
    <property type="match status" value="1"/>
</dbReference>
<evidence type="ECO:0000259" key="11">
    <source>
        <dbReference type="PROSITE" id="PS51384"/>
    </source>
</evidence>
<dbReference type="EC" id="1.6.2.4" evidence="8"/>
<keyword evidence="4" id="KW-0288">FMN</keyword>
<dbReference type="EMBL" id="GG662865">
    <property type="protein sequence ID" value="EAR85994.2"/>
    <property type="molecule type" value="Genomic_DNA"/>
</dbReference>
<keyword evidence="9" id="KW-0812">Transmembrane</keyword>
<keyword evidence="5" id="KW-0274">FAD</keyword>
<dbReference type="InterPro" id="IPR017927">
    <property type="entry name" value="FAD-bd_FR_type"/>
</dbReference>
<dbReference type="KEGG" id="tet:TTHERM_01013300"/>
<feature type="domain" description="Flavodoxin-like" evidence="10">
    <location>
        <begin position="53"/>
        <end position="195"/>
    </location>
</feature>
<evidence type="ECO:0000256" key="3">
    <source>
        <dbReference type="ARBA" id="ARBA00022630"/>
    </source>
</evidence>
<dbReference type="Gene3D" id="2.40.30.10">
    <property type="entry name" value="Translation factors"/>
    <property type="match status" value="1"/>
</dbReference>
<protein>
    <recommendedName>
        <fullName evidence="8">NADPH--hemoprotein reductase</fullName>
        <ecNumber evidence="8">1.6.2.4</ecNumber>
    </recommendedName>
</protein>
<evidence type="ECO:0000313" key="12">
    <source>
        <dbReference type="EMBL" id="EAR85994.2"/>
    </source>
</evidence>
<dbReference type="GO" id="GO:0003958">
    <property type="term" value="F:NADPH-hemoprotein reductase activity"/>
    <property type="evidence" value="ECO:0007669"/>
    <property type="project" value="UniProtKB-EC"/>
</dbReference>
<dbReference type="Gene3D" id="3.40.50.80">
    <property type="entry name" value="Nucleotide-binding domain of ferredoxin-NADP reductase (FNR) module"/>
    <property type="match status" value="1"/>
</dbReference>
<dbReference type="InterPro" id="IPR039261">
    <property type="entry name" value="FNR_nucleotide-bd"/>
</dbReference>
<sequence>MDTETILIVAGIAIFIVALVFKFLKKDAIVEEVKVEQKVLTKKKESTITYGKVTLFFGSQSGTANKFCNILSQEALDNDFEPSVEDLKDFKKEFFTQGDNLVILCMATHGEGDPTDNAKEFFEWIKNHQEENAFKNIRFTVFGLGNTQYEHYNAMGRQTNQHFERLGAKRVYKYGEGDDNSSLEDDFNEWKENLWTELKKIITPIDLTKQNDQSAASHHNKKKSGTAFKLVPTEAAEINFENAKNDGKKYEFLTDGYIHGTVANVKSIKELRQNNNDGSTLHMEIDLKNTNLKYKTAMNIEIFAENDPALVEKVGAHLNLDLNQRVELVVDEEFIEKFKYPFPSPISIRSILTKFCDFQGQLMKKTLKDLAKLTTNEEHKSKLEKLASAAGKKEFDSEIYQKKKCLFDLLKEYQIVPTLEQFVDLCPRLSPRLFTISSSDVKNPEIVTVTDSLVADKLEDGSIKHGICSKYLINFQNKLKNGMTGNRIRVGFKASSFILPQDSKTPIIMIGPGTGIAPFIAFCQEKEALLEKGINICPGEFTLYFGCRHQNGDYIFREELEQYVKSGIINKLYTAFSRDQGSKVYVQDLMIKNEEEIYNTFFERNGLIYICGATAMGESVVNALRKIVQKFKNIDEQEAHKFVENLEKEKRIIKELW</sequence>